<feature type="transmembrane region" description="Helical" evidence="2">
    <location>
        <begin position="645"/>
        <end position="664"/>
    </location>
</feature>
<reference evidence="3" key="2">
    <citation type="journal article" date="2023" name="IMA Fungus">
        <title>Comparative genomic study of the Penicillium genus elucidates a diverse pangenome and 15 lateral gene transfer events.</title>
        <authorList>
            <person name="Petersen C."/>
            <person name="Sorensen T."/>
            <person name="Nielsen M.R."/>
            <person name="Sondergaard T.E."/>
            <person name="Sorensen J.L."/>
            <person name="Fitzpatrick D.A."/>
            <person name="Frisvad J.C."/>
            <person name="Nielsen K.L."/>
        </authorList>
    </citation>
    <scope>NUCLEOTIDE SEQUENCE</scope>
    <source>
        <strain evidence="3">IBT 29677</strain>
    </source>
</reference>
<accession>A0A9X0BDM9</accession>
<feature type="transmembrane region" description="Helical" evidence="2">
    <location>
        <begin position="502"/>
        <end position="525"/>
    </location>
</feature>
<proteinExistence type="predicted"/>
<dbReference type="GeneID" id="81366398"/>
<feature type="compositionally biased region" description="Low complexity" evidence="1">
    <location>
        <begin position="28"/>
        <end position="42"/>
    </location>
</feature>
<keyword evidence="2" id="KW-1133">Transmembrane helix</keyword>
<evidence type="ECO:0000313" key="3">
    <source>
        <dbReference type="EMBL" id="KAJ5408898.1"/>
    </source>
</evidence>
<dbReference type="OrthoDB" id="5332281at2759"/>
<name>A0A9X0BDM9_9EURO</name>
<reference evidence="3" key="1">
    <citation type="submission" date="2022-12" db="EMBL/GenBank/DDBJ databases">
        <authorList>
            <person name="Petersen C."/>
        </authorList>
    </citation>
    <scope>NUCLEOTIDE SEQUENCE</scope>
    <source>
        <strain evidence="3">IBT 29677</strain>
    </source>
</reference>
<comment type="caution">
    <text evidence="3">The sequence shown here is derived from an EMBL/GenBank/DDBJ whole genome shotgun (WGS) entry which is preliminary data.</text>
</comment>
<gene>
    <name evidence="3" type="ORF">N7509_002781</name>
</gene>
<dbReference type="PANTHER" id="PTHR37544">
    <property type="entry name" value="SPRAY-RELATED"/>
    <property type="match status" value="1"/>
</dbReference>
<feature type="compositionally biased region" description="Polar residues" evidence="1">
    <location>
        <begin position="1267"/>
        <end position="1280"/>
    </location>
</feature>
<feature type="transmembrane region" description="Helical" evidence="2">
    <location>
        <begin position="82"/>
        <end position="102"/>
    </location>
</feature>
<feature type="transmembrane region" description="Helical" evidence="2">
    <location>
        <begin position="122"/>
        <end position="139"/>
    </location>
</feature>
<dbReference type="EMBL" id="JAPZBU010000004">
    <property type="protein sequence ID" value="KAJ5408898.1"/>
    <property type="molecule type" value="Genomic_DNA"/>
</dbReference>
<feature type="transmembrane region" description="Helical" evidence="2">
    <location>
        <begin position="184"/>
        <end position="202"/>
    </location>
</feature>
<evidence type="ECO:0000256" key="2">
    <source>
        <dbReference type="SAM" id="Phobius"/>
    </source>
</evidence>
<keyword evidence="2" id="KW-0472">Membrane</keyword>
<dbReference type="RefSeq" id="XP_056493213.1">
    <property type="nucleotide sequence ID" value="XM_056627418.1"/>
</dbReference>
<feature type="transmembrane region" description="Helical" evidence="2">
    <location>
        <begin position="684"/>
        <end position="708"/>
    </location>
</feature>
<evidence type="ECO:0000256" key="1">
    <source>
        <dbReference type="SAM" id="MobiDB-lite"/>
    </source>
</evidence>
<dbReference type="InterPro" id="IPR021840">
    <property type="entry name" value="DUF3433"/>
</dbReference>
<dbReference type="Proteomes" id="UP001147747">
    <property type="component" value="Unassembled WGS sequence"/>
</dbReference>
<keyword evidence="4" id="KW-1185">Reference proteome</keyword>
<protein>
    <submittedName>
        <fullName evidence="3">Uncharacterized protein</fullName>
    </submittedName>
</protein>
<feature type="transmembrane region" description="Helical" evidence="2">
    <location>
        <begin position="1154"/>
        <end position="1177"/>
    </location>
</feature>
<evidence type="ECO:0000313" key="4">
    <source>
        <dbReference type="Proteomes" id="UP001147747"/>
    </source>
</evidence>
<feature type="compositionally biased region" description="Basic and acidic residues" evidence="1">
    <location>
        <begin position="1303"/>
        <end position="1328"/>
    </location>
</feature>
<feature type="region of interest" description="Disordered" evidence="1">
    <location>
        <begin position="1262"/>
        <end position="1328"/>
    </location>
</feature>
<feature type="compositionally biased region" description="Polar residues" evidence="1">
    <location>
        <begin position="605"/>
        <end position="627"/>
    </location>
</feature>
<feature type="region of interest" description="Disordered" evidence="1">
    <location>
        <begin position="603"/>
        <end position="627"/>
    </location>
</feature>
<dbReference type="Pfam" id="PF11915">
    <property type="entry name" value="DUF3433"/>
    <property type="match status" value="2"/>
</dbReference>
<keyword evidence="2" id="KW-0812">Transmembrane</keyword>
<organism evidence="3 4">
    <name type="scientific">Penicillium cosmopolitanum</name>
    <dbReference type="NCBI Taxonomy" id="1131564"/>
    <lineage>
        <taxon>Eukaryota</taxon>
        <taxon>Fungi</taxon>
        <taxon>Dikarya</taxon>
        <taxon>Ascomycota</taxon>
        <taxon>Pezizomycotina</taxon>
        <taxon>Eurotiomycetes</taxon>
        <taxon>Eurotiomycetidae</taxon>
        <taxon>Eurotiales</taxon>
        <taxon>Aspergillaceae</taxon>
        <taxon>Penicillium</taxon>
    </lineage>
</organism>
<sequence>MEMNIGNTHPYHEAGSSYTDMPMDHWESSPSNSPSSLSEPPLRAATTSAQKHHGSSHLSEIRIHKKGSITKEWIPLMLKRPALFAVAVVCCGAIAALEALRYVTSSRAVSPENRNILNLAKYMPTLGVIAIAFAFRAVATDVKKLTPWSNMSGRWATGEQSILLDYHNKLEVLSAFQSIGKKDWAITAILTATFFCGALVPFSNSLIYVDLAASQTIATTLTKTSIFDFDEFPLVLPDGNLTIPKNYTGEKPYAHVFSERESDTTSKQNGTMTADVNAVSVGLKCEQAQYSMGDGYTAHVASCPLPIEQKHTPGGSWLNITQCSNDSFDLRITVTINTGGSVGGVICSPTFTQQTATASVNITSNELVDFTLIDEPQTLDASTSVEALWLYLMNPLDTQTMKSYGRAGQGGPYNADQIPVANTSKIISLVNDLAIYQYSTDTFTSLLPADATGNATKLDNLQKEVEILATEIWAQVINLLSRKPVERSLPGKITLSQKKILVWWPALRAMQALLALLAVVCITFCTGLRPSTALSDDPSSLAATSLVIADSGNGIEKLLAPHATSSQDQMQSKLQDIRFRFGGCAARGQQLCVNDECLGDEQPSSKEQSPFSSPYQQVSSGSDNNHLSKSDPGWQSIPLLMASKIALLTTIILIMVALALMLWSSYRHDGITADTRTSAAAFPLVTSAILVLLGYSCAGVDGAVQILAPFNVMRRRPNQHGIFIDYHSALDRLSELGSRGISAAVIASSAVMLIIMALKIVAAGLFVSTTAQRTMQVNITLDQSLVMNLPDTFGASNSEELIRKACQYAEWQTDPNFELPARSGTIDNLVFSNITGVLDNSSNNITSDGAIEARVPAILVDIHCVPISTQNFNLSISYDTSNKEQPWSFAWACSSQFCYDSLNETDLSTTGFIPHHAPVVYDGKTGFRKFKFDMAGPPDLMDDDFWLYLTDYSSVSKPFTNKTMVGTEPILAGRNTLNVSLPTMQATVCYRNLSSVTVKTTFKRPSKAEIGGQKTLLPWKPVSFDNNSIVYSGSYPNMQPNWFAPPIPEINQYAGDSSPDGELRSDTLWPGRGSSTNFFELLAVYAEYQRQNLSSLVDPVSLAQSTQQMYTLYVTQLLTELRSSVQNSSSLSPTNQQVQASLSYSEPRLMQEPVITYVLEALLALIVTILLWVFHIFPSKAIVPKPPTSIAAQISLLANSTLVHKARDEDAHQIAQLKKWKAVAALGWWPEFSPADNRMSGWRWGIDVGQGAQLQSWNVKPADLTPQMHSPSQSTSSDLESTPLGAAEQDERGQSMEFLSRIGKTEPIAEIHDPERSSDDIFIRDGSK</sequence>
<feature type="transmembrane region" description="Helical" evidence="2">
    <location>
        <begin position="741"/>
        <end position="767"/>
    </location>
</feature>
<feature type="region of interest" description="Disordered" evidence="1">
    <location>
        <begin position="1"/>
        <end position="61"/>
    </location>
</feature>